<sequence>MKAASPEPLYSRPISARTERLSWRRDLIATAAAVVFASACLMINATQIVFLLPLSLLPFTWSRTLYTDGIRFTKRAFGCLLILMCQWFAPTKLVITFERAGKGSFTPEQIERIVIKDKNDQVVSLDLPTKFILIANHQVYADWWYAWCLTYFIGPDGVHDSVYITLKKSLQWLPVLGWAMRFFNFVFLARSWVSDRVQLSSHLSALGKAAEQDDNPLVFFLYPEGTVVSKDTRPISKKFADKMGIDDMTNALLPRSTGLQYSLRSLAPRVPDLKLLDITTVYPGTRIPGPPMGYGQSYYTLRSIFLHGVPPPAIHMHLRLFDVATNVPIGDLSGTKPTAVPHSSSPVETVEVEIPEREKEAFDLWLRELWHEKDVSLGKWFEGASFGKGSFEIPLRLRNGPKETCDALGFFLPAIVGYVWSRIGK</sequence>
<dbReference type="EMBL" id="JARKIE010000007">
    <property type="protein sequence ID" value="KAJ7706461.1"/>
    <property type="molecule type" value="Genomic_DNA"/>
</dbReference>
<dbReference type="CDD" id="cd07990">
    <property type="entry name" value="LPLAT_LCLAT1-like"/>
    <property type="match status" value="1"/>
</dbReference>
<dbReference type="GO" id="GO:0005783">
    <property type="term" value="C:endoplasmic reticulum"/>
    <property type="evidence" value="ECO:0007669"/>
    <property type="project" value="TreeGrafter"/>
</dbReference>
<proteinExistence type="predicted"/>
<dbReference type="GO" id="GO:0036149">
    <property type="term" value="P:phosphatidylinositol acyl-chain remodeling"/>
    <property type="evidence" value="ECO:0007669"/>
    <property type="project" value="TreeGrafter"/>
</dbReference>
<dbReference type="PANTHER" id="PTHR10983:SF16">
    <property type="entry name" value="LYSOCARDIOLIPIN ACYLTRANSFERASE 1"/>
    <property type="match status" value="1"/>
</dbReference>
<name>A0AAD7GWB8_MYCRO</name>
<keyword evidence="3" id="KW-0012">Acyltransferase</keyword>
<evidence type="ECO:0000313" key="3">
    <source>
        <dbReference type="EMBL" id="KAJ7706461.1"/>
    </source>
</evidence>
<dbReference type="Proteomes" id="UP001221757">
    <property type="component" value="Unassembled WGS sequence"/>
</dbReference>
<accession>A0AAD7GWB8</accession>
<keyword evidence="4" id="KW-1185">Reference proteome</keyword>
<dbReference type="SMART" id="SM00563">
    <property type="entry name" value="PlsC"/>
    <property type="match status" value="1"/>
</dbReference>
<evidence type="ECO:0000256" key="1">
    <source>
        <dbReference type="SAM" id="Phobius"/>
    </source>
</evidence>
<comment type="caution">
    <text evidence="3">The sequence shown here is derived from an EMBL/GenBank/DDBJ whole genome shotgun (WGS) entry which is preliminary data.</text>
</comment>
<keyword evidence="1" id="KW-1133">Transmembrane helix</keyword>
<dbReference type="PANTHER" id="PTHR10983">
    <property type="entry name" value="1-ACYLGLYCEROL-3-PHOSPHATE ACYLTRANSFERASE-RELATED"/>
    <property type="match status" value="1"/>
</dbReference>
<reference evidence="3" key="1">
    <citation type="submission" date="2023-03" db="EMBL/GenBank/DDBJ databases">
        <title>Massive genome expansion in bonnet fungi (Mycena s.s.) driven by repeated elements and novel gene families across ecological guilds.</title>
        <authorList>
            <consortium name="Lawrence Berkeley National Laboratory"/>
            <person name="Harder C.B."/>
            <person name="Miyauchi S."/>
            <person name="Viragh M."/>
            <person name="Kuo A."/>
            <person name="Thoen E."/>
            <person name="Andreopoulos B."/>
            <person name="Lu D."/>
            <person name="Skrede I."/>
            <person name="Drula E."/>
            <person name="Henrissat B."/>
            <person name="Morin E."/>
            <person name="Kohler A."/>
            <person name="Barry K."/>
            <person name="LaButti K."/>
            <person name="Morin E."/>
            <person name="Salamov A."/>
            <person name="Lipzen A."/>
            <person name="Mereny Z."/>
            <person name="Hegedus B."/>
            <person name="Baldrian P."/>
            <person name="Stursova M."/>
            <person name="Weitz H."/>
            <person name="Taylor A."/>
            <person name="Grigoriev I.V."/>
            <person name="Nagy L.G."/>
            <person name="Martin F."/>
            <person name="Kauserud H."/>
        </authorList>
    </citation>
    <scope>NUCLEOTIDE SEQUENCE</scope>
    <source>
        <strain evidence="3">CBHHK067</strain>
    </source>
</reference>
<evidence type="ECO:0000313" key="4">
    <source>
        <dbReference type="Proteomes" id="UP001221757"/>
    </source>
</evidence>
<dbReference type="Pfam" id="PF01553">
    <property type="entry name" value="Acyltransferase"/>
    <property type="match status" value="1"/>
</dbReference>
<dbReference type="AlphaFoldDB" id="A0AAD7GWB8"/>
<feature type="transmembrane region" description="Helical" evidence="1">
    <location>
        <begin position="27"/>
        <end position="52"/>
    </location>
</feature>
<dbReference type="GO" id="GO:0016746">
    <property type="term" value="F:acyltransferase activity"/>
    <property type="evidence" value="ECO:0007669"/>
    <property type="project" value="UniProtKB-KW"/>
</dbReference>
<dbReference type="SUPFAM" id="SSF69593">
    <property type="entry name" value="Glycerol-3-phosphate (1)-acyltransferase"/>
    <property type="match status" value="1"/>
</dbReference>
<evidence type="ECO:0000259" key="2">
    <source>
        <dbReference type="SMART" id="SM00563"/>
    </source>
</evidence>
<dbReference type="InterPro" id="IPR002123">
    <property type="entry name" value="Plipid/glycerol_acylTrfase"/>
</dbReference>
<gene>
    <name evidence="3" type="ORF">B0H17DRAFT_919793</name>
</gene>
<keyword evidence="3" id="KW-0808">Transferase</keyword>
<keyword evidence="1" id="KW-0472">Membrane</keyword>
<feature type="domain" description="Phospholipid/glycerol acyltransferase" evidence="2">
    <location>
        <begin position="131"/>
        <end position="260"/>
    </location>
</feature>
<keyword evidence="1" id="KW-0812">Transmembrane</keyword>
<organism evidence="3 4">
    <name type="scientific">Mycena rosella</name>
    <name type="common">Pink bonnet</name>
    <name type="synonym">Agaricus rosellus</name>
    <dbReference type="NCBI Taxonomy" id="1033263"/>
    <lineage>
        <taxon>Eukaryota</taxon>
        <taxon>Fungi</taxon>
        <taxon>Dikarya</taxon>
        <taxon>Basidiomycota</taxon>
        <taxon>Agaricomycotina</taxon>
        <taxon>Agaricomycetes</taxon>
        <taxon>Agaricomycetidae</taxon>
        <taxon>Agaricales</taxon>
        <taxon>Marasmiineae</taxon>
        <taxon>Mycenaceae</taxon>
        <taxon>Mycena</taxon>
    </lineage>
</organism>
<protein>
    <submittedName>
        <fullName evidence="3">Acyltransferase-domain-containing protein</fullName>
    </submittedName>
</protein>